<dbReference type="SUPFAM" id="SSF69318">
    <property type="entry name" value="Integrin alpha N-terminal domain"/>
    <property type="match status" value="1"/>
</dbReference>
<accession>A0A9D1Y8W1</accession>
<evidence type="ECO:0000313" key="1">
    <source>
        <dbReference type="EMBL" id="HIY21824.1"/>
    </source>
</evidence>
<dbReference type="AlphaFoldDB" id="A0A9D1Y8W1"/>
<sequence length="354" mass="39305">MHVEKKVIGNLNKCYATTTLNYKGRPCFLVAAEKQDPCYLFSEDGEQLETVWDGPGGVMTMIQVPGSDGQFLATHKFYGPNDGADASIIIATPKGENNWEIRTLCRAPFVHRFGILNRGGINYLIVCCLKSGHEYKNDWRFPGETYGAVLPADLSAYNDDHQLELTLIQDQMLKNHGFSVFQHGGHDAALVGCEEGAFIFDPPMVPGGEWVVTKVLDIPTSDAVMLDFDGDGKMELGVISDFHGNSLTIYHLNEHGHYIPQWKYPAPEVDTEMLHATWADTILGKPTWVVGWRKGTKDTVAITWDAEAGNYRADFLDRNTGCANAMHFVNSKGQDVIVGTNREINEIALYTVTE</sequence>
<dbReference type="Proteomes" id="UP000823868">
    <property type="component" value="Unassembled WGS sequence"/>
</dbReference>
<name>A0A9D1Y8W1_9FIRM</name>
<dbReference type="InterPro" id="IPR028994">
    <property type="entry name" value="Integrin_alpha_N"/>
</dbReference>
<protein>
    <recommendedName>
        <fullName evidence="3">Repeat domain-containing protein</fullName>
    </recommendedName>
</protein>
<reference evidence="1" key="1">
    <citation type="journal article" date="2021" name="PeerJ">
        <title>Extensive microbial diversity within the chicken gut microbiome revealed by metagenomics and culture.</title>
        <authorList>
            <person name="Gilroy R."/>
            <person name="Ravi A."/>
            <person name="Getino M."/>
            <person name="Pursley I."/>
            <person name="Horton D.L."/>
            <person name="Alikhan N.F."/>
            <person name="Baker D."/>
            <person name="Gharbi K."/>
            <person name="Hall N."/>
            <person name="Watson M."/>
            <person name="Adriaenssens E.M."/>
            <person name="Foster-Nyarko E."/>
            <person name="Jarju S."/>
            <person name="Secka A."/>
            <person name="Antonio M."/>
            <person name="Oren A."/>
            <person name="Chaudhuri R.R."/>
            <person name="La Ragione R."/>
            <person name="Hildebrand F."/>
            <person name="Pallen M.J."/>
        </authorList>
    </citation>
    <scope>NUCLEOTIDE SEQUENCE</scope>
    <source>
        <strain evidence="1">ChiBcec16_6824</strain>
    </source>
</reference>
<evidence type="ECO:0008006" key="3">
    <source>
        <dbReference type="Google" id="ProtNLM"/>
    </source>
</evidence>
<evidence type="ECO:0000313" key="2">
    <source>
        <dbReference type="Proteomes" id="UP000823868"/>
    </source>
</evidence>
<reference evidence="1" key="2">
    <citation type="submission" date="2021-04" db="EMBL/GenBank/DDBJ databases">
        <authorList>
            <person name="Gilroy R."/>
        </authorList>
    </citation>
    <scope>NUCLEOTIDE SEQUENCE</scope>
    <source>
        <strain evidence="1">ChiBcec16_6824</strain>
    </source>
</reference>
<organism evidence="1 2">
    <name type="scientific">Candidatus Flavonifractor merdigallinarum</name>
    <dbReference type="NCBI Taxonomy" id="2838589"/>
    <lineage>
        <taxon>Bacteria</taxon>
        <taxon>Bacillati</taxon>
        <taxon>Bacillota</taxon>
        <taxon>Clostridia</taxon>
        <taxon>Eubacteriales</taxon>
        <taxon>Oscillospiraceae</taxon>
        <taxon>Flavonifractor</taxon>
    </lineage>
</organism>
<dbReference type="EMBL" id="DXDX01000143">
    <property type="protein sequence ID" value="HIY21824.1"/>
    <property type="molecule type" value="Genomic_DNA"/>
</dbReference>
<gene>
    <name evidence="1" type="ORF">H9841_07990</name>
</gene>
<proteinExistence type="predicted"/>
<comment type="caution">
    <text evidence="1">The sequence shown here is derived from an EMBL/GenBank/DDBJ whole genome shotgun (WGS) entry which is preliminary data.</text>
</comment>